<sequence length="68" mass="7919">MVLSNPIPIRSNFPIEKFIDGDTLWMRCIHLLIYHVLQGMASTSGNMSKMSQHLHYDNSKRDVYKIII</sequence>
<name>A0A2P2PDQ2_RHIMU</name>
<dbReference type="EMBL" id="GGEC01072371">
    <property type="protein sequence ID" value="MBX52855.1"/>
    <property type="molecule type" value="Transcribed_RNA"/>
</dbReference>
<dbReference type="AlphaFoldDB" id="A0A2P2PDQ2"/>
<reference evidence="1" key="1">
    <citation type="submission" date="2018-02" db="EMBL/GenBank/DDBJ databases">
        <title>Rhizophora mucronata_Transcriptome.</title>
        <authorList>
            <person name="Meera S.P."/>
            <person name="Sreeshan A."/>
            <person name="Augustine A."/>
        </authorList>
    </citation>
    <scope>NUCLEOTIDE SEQUENCE</scope>
    <source>
        <tissue evidence="1">Leaf</tissue>
    </source>
</reference>
<proteinExistence type="predicted"/>
<accession>A0A2P2PDQ2</accession>
<evidence type="ECO:0000313" key="1">
    <source>
        <dbReference type="EMBL" id="MBX52855.1"/>
    </source>
</evidence>
<protein>
    <submittedName>
        <fullName evidence="1">Uncharacterized protein</fullName>
    </submittedName>
</protein>
<organism evidence="1">
    <name type="scientific">Rhizophora mucronata</name>
    <name type="common">Asiatic mangrove</name>
    <dbReference type="NCBI Taxonomy" id="61149"/>
    <lineage>
        <taxon>Eukaryota</taxon>
        <taxon>Viridiplantae</taxon>
        <taxon>Streptophyta</taxon>
        <taxon>Embryophyta</taxon>
        <taxon>Tracheophyta</taxon>
        <taxon>Spermatophyta</taxon>
        <taxon>Magnoliopsida</taxon>
        <taxon>eudicotyledons</taxon>
        <taxon>Gunneridae</taxon>
        <taxon>Pentapetalae</taxon>
        <taxon>rosids</taxon>
        <taxon>fabids</taxon>
        <taxon>Malpighiales</taxon>
        <taxon>Rhizophoraceae</taxon>
        <taxon>Rhizophora</taxon>
    </lineage>
</organism>